<dbReference type="PANTHER" id="PTHR37206:SF1">
    <property type="entry name" value="TRANSMEMBRANE PROTEIN"/>
    <property type="match status" value="1"/>
</dbReference>
<evidence type="ECO:0000313" key="2">
    <source>
        <dbReference type="Proteomes" id="UP001396334"/>
    </source>
</evidence>
<gene>
    <name evidence="1" type="ORF">V6N11_081157</name>
</gene>
<proteinExistence type="predicted"/>
<protein>
    <submittedName>
        <fullName evidence="1">Uncharacterized protein</fullName>
    </submittedName>
</protein>
<sequence>MEGNNGVPICRCGLFYRLPTPATLFLHPAVMGSENGWESGSEFCVLKSLASLAISRIWRWKESAERLRMIIKEKDEKIVGLLNQIDEMNKVLVERHKLVA</sequence>
<accession>A0ABR2QJ31</accession>
<dbReference type="EMBL" id="JBBPBN010000037">
    <property type="protein sequence ID" value="KAK9000668.1"/>
    <property type="molecule type" value="Genomic_DNA"/>
</dbReference>
<evidence type="ECO:0000313" key="1">
    <source>
        <dbReference type="EMBL" id="KAK9000668.1"/>
    </source>
</evidence>
<reference evidence="1 2" key="1">
    <citation type="journal article" date="2024" name="G3 (Bethesda)">
        <title>Genome assembly of Hibiscus sabdariffa L. provides insights into metabolisms of medicinal natural products.</title>
        <authorList>
            <person name="Kim T."/>
        </authorList>
    </citation>
    <scope>NUCLEOTIDE SEQUENCE [LARGE SCALE GENOMIC DNA]</scope>
    <source>
        <strain evidence="1">TK-2024</strain>
        <tissue evidence="1">Old leaves</tissue>
    </source>
</reference>
<organism evidence="1 2">
    <name type="scientific">Hibiscus sabdariffa</name>
    <name type="common">roselle</name>
    <dbReference type="NCBI Taxonomy" id="183260"/>
    <lineage>
        <taxon>Eukaryota</taxon>
        <taxon>Viridiplantae</taxon>
        <taxon>Streptophyta</taxon>
        <taxon>Embryophyta</taxon>
        <taxon>Tracheophyta</taxon>
        <taxon>Spermatophyta</taxon>
        <taxon>Magnoliopsida</taxon>
        <taxon>eudicotyledons</taxon>
        <taxon>Gunneridae</taxon>
        <taxon>Pentapetalae</taxon>
        <taxon>rosids</taxon>
        <taxon>malvids</taxon>
        <taxon>Malvales</taxon>
        <taxon>Malvaceae</taxon>
        <taxon>Malvoideae</taxon>
        <taxon>Hibiscus</taxon>
    </lineage>
</organism>
<keyword evidence="2" id="KW-1185">Reference proteome</keyword>
<comment type="caution">
    <text evidence="1">The sequence shown here is derived from an EMBL/GenBank/DDBJ whole genome shotgun (WGS) entry which is preliminary data.</text>
</comment>
<dbReference type="Proteomes" id="UP001396334">
    <property type="component" value="Unassembled WGS sequence"/>
</dbReference>
<dbReference type="PANTHER" id="PTHR37206">
    <property type="entry name" value="TRANSMEMBRANE PROTEIN"/>
    <property type="match status" value="1"/>
</dbReference>
<name>A0ABR2QJ31_9ROSI</name>